<proteinExistence type="predicted"/>
<gene>
    <name evidence="1" type="ORF">M20_2675</name>
</gene>
<accession>A0A0V8DVS8</accession>
<dbReference type="Proteomes" id="UP000053719">
    <property type="component" value="Unassembled WGS sequence"/>
</dbReference>
<organism evidence="1 2">
    <name type="scientific">Lactococcus lactis subsp. lactis</name>
    <name type="common">Streptococcus lactis</name>
    <dbReference type="NCBI Taxonomy" id="1360"/>
    <lineage>
        <taxon>Bacteria</taxon>
        <taxon>Bacillati</taxon>
        <taxon>Bacillota</taxon>
        <taxon>Bacilli</taxon>
        <taxon>Lactobacillales</taxon>
        <taxon>Streptococcaceae</taxon>
        <taxon>Lactococcus</taxon>
    </lineage>
</organism>
<dbReference type="AlphaFoldDB" id="A0A0V8DVS8"/>
<evidence type="ECO:0000313" key="1">
    <source>
        <dbReference type="EMBL" id="KSU17525.1"/>
    </source>
</evidence>
<reference evidence="2" key="1">
    <citation type="submission" date="2015-10" db="EMBL/GenBank/DDBJ databases">
        <title>Draft Genome Sequences of 11 Lactococcus lactis subspecies cremoris strains.</title>
        <authorList>
            <person name="Wels M."/>
            <person name="Backus L."/>
            <person name="Boekhorst J."/>
            <person name="Dijkstra A."/>
            <person name="Beerthuizen M."/>
            <person name="Kelly W."/>
            <person name="Siezen R."/>
            <person name="Bachmann H."/>
            <person name="Van Hijum S."/>
        </authorList>
    </citation>
    <scope>NUCLEOTIDE SEQUENCE [LARGE SCALE GENOMIC DNA]</scope>
    <source>
        <strain evidence="2">M20</strain>
    </source>
</reference>
<sequence length="443" mass="51712">MTKINIFDRYDENTKKLMRSLSKVGIKRKNFFTHYDGEMPDGGMSPYSYFIGISDKQESCKGLFFDQVLVPDFYDIRHIDGGSASIEFLKDKVGIIHYRKQGYRLVGTVDWFSNTNSNVVVKRDHYNLSGYHYASTYFSQKKAYKIDYYNSENQVVISEDLISKSIKLEHQGKIYYFENLTQFFLYFLKTIKIEVSDVYINSLSFPLFISRSLKIGNLTTLFWQESFDNEVPGNMKNELENADALERIVFDKESQLKYVEANFPKTSIELNYLSPIGEFTRVNQYRPKAFILTNSDNIYGLKDILVNFPELEISVAAYTNMSTKLLHLEEEYNNIQLIPSISEEELKVQLKNADIYLDINRGLKVGEILKWAYEQNMLIFSYKEVAQLNTHGLVFNEVRDLCNHLSYILNDRANWQKLLARMVEEDGHLSTLQDYQIVLEPKS</sequence>
<evidence type="ECO:0000313" key="2">
    <source>
        <dbReference type="Proteomes" id="UP000053719"/>
    </source>
</evidence>
<dbReference type="PATRIC" id="fig|1360.114.peg.1836"/>
<dbReference type="EMBL" id="LKLU01000147">
    <property type="protein sequence ID" value="KSU17525.1"/>
    <property type="molecule type" value="Genomic_DNA"/>
</dbReference>
<protein>
    <submittedName>
        <fullName evidence="1">GftB: Glycosyl transferase family 8</fullName>
    </submittedName>
</protein>
<name>A0A0V8DVS8_LACLL</name>
<dbReference type="GO" id="GO:0016740">
    <property type="term" value="F:transferase activity"/>
    <property type="evidence" value="ECO:0007669"/>
    <property type="project" value="UniProtKB-KW"/>
</dbReference>
<keyword evidence="1" id="KW-0808">Transferase</keyword>
<comment type="caution">
    <text evidence="1">The sequence shown here is derived from an EMBL/GenBank/DDBJ whole genome shotgun (WGS) entry which is preliminary data.</text>
</comment>
<dbReference type="RefSeq" id="WP_058212334.1">
    <property type="nucleotide sequence ID" value="NZ_LKLU01000147.1"/>
</dbReference>